<organism evidence="1">
    <name type="scientific">Anguilla anguilla</name>
    <name type="common">European freshwater eel</name>
    <name type="synonym">Muraena anguilla</name>
    <dbReference type="NCBI Taxonomy" id="7936"/>
    <lineage>
        <taxon>Eukaryota</taxon>
        <taxon>Metazoa</taxon>
        <taxon>Chordata</taxon>
        <taxon>Craniata</taxon>
        <taxon>Vertebrata</taxon>
        <taxon>Euteleostomi</taxon>
        <taxon>Actinopterygii</taxon>
        <taxon>Neopterygii</taxon>
        <taxon>Teleostei</taxon>
        <taxon>Anguilliformes</taxon>
        <taxon>Anguillidae</taxon>
        <taxon>Anguilla</taxon>
    </lineage>
</organism>
<dbReference type="AlphaFoldDB" id="A0A0E9UF51"/>
<reference evidence="1" key="1">
    <citation type="submission" date="2014-11" db="EMBL/GenBank/DDBJ databases">
        <authorList>
            <person name="Amaro Gonzalez C."/>
        </authorList>
    </citation>
    <scope>NUCLEOTIDE SEQUENCE</scope>
</reference>
<name>A0A0E9UF51_ANGAN</name>
<reference evidence="1" key="2">
    <citation type="journal article" date="2015" name="Fish Shellfish Immunol.">
        <title>Early steps in the European eel (Anguilla anguilla)-Vibrio vulnificus interaction in the gills: Role of the RtxA13 toxin.</title>
        <authorList>
            <person name="Callol A."/>
            <person name="Pajuelo D."/>
            <person name="Ebbesson L."/>
            <person name="Teles M."/>
            <person name="MacKenzie S."/>
            <person name="Amaro C."/>
        </authorList>
    </citation>
    <scope>NUCLEOTIDE SEQUENCE</scope>
</reference>
<evidence type="ECO:0000313" key="1">
    <source>
        <dbReference type="EMBL" id="JAH64484.1"/>
    </source>
</evidence>
<proteinExistence type="predicted"/>
<dbReference type="EMBL" id="GBXM01044093">
    <property type="protein sequence ID" value="JAH64484.1"/>
    <property type="molecule type" value="Transcribed_RNA"/>
</dbReference>
<accession>A0A0E9UF51</accession>
<sequence length="31" mass="3521">MTCTMLILIPPVVSFPRLLYLTYPVSVILLN</sequence>
<protein>
    <submittedName>
        <fullName evidence="1">Uncharacterized protein</fullName>
    </submittedName>
</protein>